<reference evidence="2" key="1">
    <citation type="submission" date="2017-07" db="EMBL/GenBank/DDBJ databases">
        <title>Draft genome sequence of Effusibacillus lacus strain skLN1.</title>
        <authorList>
            <person name="Watanabe M."/>
            <person name="Kojima H."/>
            <person name="Fukui M."/>
        </authorList>
    </citation>
    <scope>NUCLEOTIDE SEQUENCE [LARGE SCALE GENOMIC DNA]</scope>
    <source>
        <strain evidence="2">skLN1</strain>
    </source>
</reference>
<dbReference type="Pfam" id="PF13686">
    <property type="entry name" value="DrsE_2"/>
    <property type="match status" value="1"/>
</dbReference>
<gene>
    <name evidence="1" type="ORF">EFBL_2905</name>
</gene>
<evidence type="ECO:0000313" key="2">
    <source>
        <dbReference type="Proteomes" id="UP000217785"/>
    </source>
</evidence>
<dbReference type="Gene3D" id="3.40.1260.10">
    <property type="entry name" value="DsrEFH-like"/>
    <property type="match status" value="1"/>
</dbReference>
<evidence type="ECO:0000313" key="1">
    <source>
        <dbReference type="EMBL" id="GAX91239.1"/>
    </source>
</evidence>
<comment type="caution">
    <text evidence="1">The sequence shown here is derived from an EMBL/GenBank/DDBJ whole genome shotgun (WGS) entry which is preliminary data.</text>
</comment>
<dbReference type="SUPFAM" id="SSF75169">
    <property type="entry name" value="DsrEFH-like"/>
    <property type="match status" value="1"/>
</dbReference>
<dbReference type="OrthoDB" id="9802028at2"/>
<dbReference type="EMBL" id="BDUF01000086">
    <property type="protein sequence ID" value="GAX91239.1"/>
    <property type="molecule type" value="Genomic_DNA"/>
</dbReference>
<accession>A0A292YQQ0</accession>
<dbReference type="PANTHER" id="PTHR34655:SF2">
    <property type="entry name" value="PEROXIREDOXIN FAMILY PROTEIN"/>
    <property type="match status" value="1"/>
</dbReference>
<keyword evidence="2" id="KW-1185">Reference proteome</keyword>
<dbReference type="InterPro" id="IPR032836">
    <property type="entry name" value="DsrE2-like"/>
</dbReference>
<dbReference type="RefSeq" id="WP_096182962.1">
    <property type="nucleotide sequence ID" value="NZ_BDUF01000086.1"/>
</dbReference>
<dbReference type="AlphaFoldDB" id="A0A292YQQ0"/>
<protein>
    <recommendedName>
        <fullName evidence="3">Peroxiredoxin</fullName>
    </recommendedName>
</protein>
<dbReference type="PANTHER" id="PTHR34655">
    <property type="entry name" value="CONSERVED WITHIN P. AEROPHILUM"/>
    <property type="match status" value="1"/>
</dbReference>
<name>A0A292YQQ0_9BACL</name>
<organism evidence="1 2">
    <name type="scientific">Effusibacillus lacus</name>
    <dbReference type="NCBI Taxonomy" id="1348429"/>
    <lineage>
        <taxon>Bacteria</taxon>
        <taxon>Bacillati</taxon>
        <taxon>Bacillota</taxon>
        <taxon>Bacilli</taxon>
        <taxon>Bacillales</taxon>
        <taxon>Alicyclobacillaceae</taxon>
        <taxon>Effusibacillus</taxon>
    </lineage>
</organism>
<evidence type="ECO:0008006" key="3">
    <source>
        <dbReference type="Google" id="ProtNLM"/>
    </source>
</evidence>
<proteinExistence type="predicted"/>
<dbReference type="InterPro" id="IPR027396">
    <property type="entry name" value="DsrEFH-like"/>
</dbReference>
<dbReference type="Proteomes" id="UP000217785">
    <property type="component" value="Unassembled WGS sequence"/>
</dbReference>
<sequence>MENQHAQKMSVILISPDLEKLHAGALVGSVAAAAGMEVNLFVTMGALQSFLKTAVANKNFTRGSIGQTMLDKEVPLFYNLLQDGKDIGELSVYACAMAMDLMEWEKGDLLEIVDDVIGITAFLNMSQNSQVIVM</sequence>